<gene>
    <name evidence="2" type="ORF">pSHK1.72</name>
</gene>
<dbReference type="AlphaFoldDB" id="B0LU60"/>
<feature type="compositionally biased region" description="Basic residues" evidence="1">
    <location>
        <begin position="187"/>
        <end position="200"/>
    </location>
</feature>
<feature type="compositionally biased region" description="Low complexity" evidence="1">
    <location>
        <begin position="82"/>
        <end position="108"/>
    </location>
</feature>
<feature type="region of interest" description="Disordered" evidence="1">
    <location>
        <begin position="1"/>
        <end position="38"/>
    </location>
</feature>
<sequence length="278" mass="29452">MLRRSGRPRQTPSSRPRTRGDAPDSGLELSAPFSSAPHARGCSRLVRRGLLVPRVGPARAGMLRWSAVRGRGCCRRPRTRGDAPAVVVASPRSDPSAPRSRGCSEAGVPAAGPGVVGPACAGMLRDHHGQAVRLYRRPRTRGDAPTASGQWQHRYVSAPHARGCSELMDALQGLLAVGPAPAGMLPSRRRATRRPRRRPRTRGDAPGPGCFWGYRVSAPHPRGCSPAAGGEEGQPQVPELDLPGVGPAPAGKRCNRALGGYAVRRAAGHLSPRCPPRR</sequence>
<feature type="region of interest" description="Disordered" evidence="1">
    <location>
        <begin position="223"/>
        <end position="253"/>
    </location>
</feature>
<protein>
    <submittedName>
        <fullName evidence="2">Uncharacterized protein</fullName>
    </submittedName>
</protein>
<feature type="region of interest" description="Disordered" evidence="1">
    <location>
        <begin position="181"/>
        <end position="210"/>
    </location>
</feature>
<evidence type="ECO:0000313" key="2">
    <source>
        <dbReference type="EMBL" id="ABY83541.1"/>
    </source>
</evidence>
<evidence type="ECO:0000256" key="1">
    <source>
        <dbReference type="SAM" id="MobiDB-lite"/>
    </source>
</evidence>
<name>B0LU60_9ACTN</name>
<dbReference type="EMBL" id="EU372836">
    <property type="protein sequence ID" value="ABY83541.1"/>
    <property type="molecule type" value="Genomic_DNA"/>
</dbReference>
<keyword evidence="2" id="KW-0614">Plasmid</keyword>
<accession>B0LU60</accession>
<geneLocation type="plasmid" evidence="2">
    <name>pSHK1</name>
</geneLocation>
<dbReference type="AntiFam" id="ANF00057">
    <property type="entry name" value="Translation of E. coli type CRISPR repeat"/>
</dbReference>
<reference evidence="2" key="1">
    <citation type="journal article" date="2011" name="Acta Biochim. Biophys. Sin.">
        <title>Characterization of the multiple CRISPR loci on Streptomyces linear plasmid pSHK1.</title>
        <authorList>
            <person name="Guo P."/>
            <person name="Cheng Q."/>
            <person name="Xie P."/>
            <person name="Fan Y."/>
            <person name="Jiang W."/>
            <person name="Qin Z."/>
        </authorList>
    </citation>
    <scope>NUCLEOTIDE SEQUENCE</scope>
    <source>
        <strain evidence="2">HK1</strain>
        <plasmid evidence="2">pSHK1</plasmid>
    </source>
</reference>
<proteinExistence type="predicted"/>
<organism evidence="2">
    <name type="scientific">Streptomyces sp. HK1</name>
    <dbReference type="NCBI Taxonomy" id="405041"/>
    <lineage>
        <taxon>Bacteria</taxon>
        <taxon>Bacillati</taxon>
        <taxon>Actinomycetota</taxon>
        <taxon>Actinomycetes</taxon>
        <taxon>Kitasatosporales</taxon>
        <taxon>Streptomycetaceae</taxon>
        <taxon>Streptomyces</taxon>
    </lineage>
</organism>
<feature type="region of interest" description="Disordered" evidence="1">
    <location>
        <begin position="76"/>
        <end position="108"/>
    </location>
</feature>